<dbReference type="PANTHER" id="PTHR33406">
    <property type="entry name" value="MEMBRANE PROTEIN MJ1562-RELATED"/>
    <property type="match status" value="1"/>
</dbReference>
<feature type="transmembrane region" description="Helical" evidence="7">
    <location>
        <begin position="658"/>
        <end position="676"/>
    </location>
</feature>
<feature type="transmembrane region" description="Helical" evidence="7">
    <location>
        <begin position="688"/>
        <end position="711"/>
    </location>
</feature>
<feature type="domain" description="SSD" evidence="8">
    <location>
        <begin position="194"/>
        <end position="326"/>
    </location>
</feature>
<feature type="transmembrane region" description="Helical" evidence="7">
    <location>
        <begin position="303"/>
        <end position="327"/>
    </location>
</feature>
<protein>
    <submittedName>
        <fullName evidence="9">MMPL family transporter</fullName>
    </submittedName>
</protein>
<evidence type="ECO:0000256" key="2">
    <source>
        <dbReference type="ARBA" id="ARBA00010157"/>
    </source>
</evidence>
<feature type="transmembrane region" description="Helical" evidence="7">
    <location>
        <begin position="177"/>
        <end position="197"/>
    </location>
</feature>
<evidence type="ECO:0000256" key="1">
    <source>
        <dbReference type="ARBA" id="ARBA00004651"/>
    </source>
</evidence>
<feature type="transmembrane region" description="Helical" evidence="7">
    <location>
        <begin position="545"/>
        <end position="566"/>
    </location>
</feature>
<evidence type="ECO:0000256" key="4">
    <source>
        <dbReference type="ARBA" id="ARBA00022692"/>
    </source>
</evidence>
<name>A0ABS1UPD7_9ACTN</name>
<dbReference type="Proteomes" id="UP000661193">
    <property type="component" value="Unassembled WGS sequence"/>
</dbReference>
<reference evidence="9 10" key="1">
    <citation type="submission" date="2021-01" db="EMBL/GenBank/DDBJ databases">
        <title>Genome sequencing of Micromonospora fiedleri MG-37.</title>
        <authorList>
            <person name="Moreland P.E.J."/>
            <person name="Stach J.E.M."/>
        </authorList>
    </citation>
    <scope>NUCLEOTIDE SEQUENCE [LARGE SCALE GENOMIC DNA]</scope>
    <source>
        <strain evidence="9 10">MG-37</strain>
    </source>
</reference>
<dbReference type="InterPro" id="IPR004869">
    <property type="entry name" value="MMPL_dom"/>
</dbReference>
<evidence type="ECO:0000256" key="5">
    <source>
        <dbReference type="ARBA" id="ARBA00022989"/>
    </source>
</evidence>
<dbReference type="RefSeq" id="WP_203222192.1">
    <property type="nucleotide sequence ID" value="NZ_JAETXL010000005.1"/>
</dbReference>
<feature type="transmembrane region" description="Helical" evidence="7">
    <location>
        <begin position="268"/>
        <end position="297"/>
    </location>
</feature>
<dbReference type="PANTHER" id="PTHR33406:SF11">
    <property type="entry name" value="MEMBRANE PROTEIN SCO6666-RELATED"/>
    <property type="match status" value="1"/>
</dbReference>
<comment type="subcellular location">
    <subcellularLocation>
        <location evidence="1">Cell membrane</location>
        <topology evidence="1">Multi-pass membrane protein</topology>
    </subcellularLocation>
</comment>
<proteinExistence type="inferred from homology"/>
<organism evidence="9 10">
    <name type="scientific">Micromonospora fiedleri</name>
    <dbReference type="NCBI Taxonomy" id="1157498"/>
    <lineage>
        <taxon>Bacteria</taxon>
        <taxon>Bacillati</taxon>
        <taxon>Actinomycetota</taxon>
        <taxon>Actinomycetes</taxon>
        <taxon>Micromonosporales</taxon>
        <taxon>Micromonosporaceae</taxon>
        <taxon>Micromonospora</taxon>
    </lineage>
</organism>
<feature type="transmembrane region" description="Helical" evidence="7">
    <location>
        <begin position="228"/>
        <end position="247"/>
    </location>
</feature>
<keyword evidence="4 7" id="KW-0812">Transmembrane</keyword>
<dbReference type="PROSITE" id="PS50156">
    <property type="entry name" value="SSD"/>
    <property type="match status" value="1"/>
</dbReference>
<dbReference type="Gene3D" id="1.20.1640.10">
    <property type="entry name" value="Multidrug efflux transporter AcrB transmembrane domain"/>
    <property type="match status" value="2"/>
</dbReference>
<feature type="transmembrane region" description="Helical" evidence="7">
    <location>
        <begin position="573"/>
        <end position="595"/>
    </location>
</feature>
<dbReference type="SUPFAM" id="SSF82866">
    <property type="entry name" value="Multidrug efflux transporter AcrB transmembrane domain"/>
    <property type="match status" value="2"/>
</dbReference>
<keyword evidence="6 7" id="KW-0472">Membrane</keyword>
<keyword evidence="10" id="KW-1185">Reference proteome</keyword>
<feature type="transmembrane region" description="Helical" evidence="7">
    <location>
        <begin position="607"/>
        <end position="626"/>
    </location>
</feature>
<dbReference type="InterPro" id="IPR000731">
    <property type="entry name" value="SSD"/>
</dbReference>
<dbReference type="InterPro" id="IPR050545">
    <property type="entry name" value="Mycobact_MmpL"/>
</dbReference>
<sequence length="746" mass="76421">MATLLYRLGRGSMRRRRLVAAIWLVVLVALGLAAATLRGPTASNFSMPGTESQRAIDLLAEQFPAAAGATGTIAVKAPNPGQLGTPEGQAVVQKVTEEATAVPGVVGAVNPFQVGAVSPDGQYALIQVQFSGGVDTVTDEQRDAYEKVGTQAQAEGWQVAPGGEVLNAEPEVGSTEAIGVAVALVVLIITFGSLVAAGMTMLNALIGVGVGMAGLFALSSVVELTSTAPILALMLGLAVGIDYSLFITSRYRQNLLDGLPADEAVGRAVGTAGSAVVFAGATVVIALAGLAVVNIPFLTVMGLAAAGTVTVAVLVAITLQPALLGFAGGRVLPRRLRSSVAVTTEDSSRIADGAGSASTDHAAPEAATLAGEDRSAFGFRWARLITRFRIPVILVGVIGLGLLALPASDMRLALPDAGTAPAGTPARVSNDLITEGFGPGFTGRLAVVVAGDDAQATTAAIPQVTNLVQGTENVLAVAPPQLSPDGKTALLGVIPQTGPTDPATETMVHDIRAAVADVPGADVLLTGVTAVGIDISEKLSDAMPVYLALVVGLSILLLMLVFRSLLVPVKAALGFLLTVAATFGLTVAVFQQGHLADLVGLDTPGPLISFLPILLIGILFGLAMDYEVFLVSRMREDFVHGDTAQQATINGMGHGARVVTAAALIMTSVFGGFVFLDDPVIKSMGFALAVGVAIDAFVVRMTIVPAVMSLLDKAAWWLPRWLDRGLPNVDIEGEKLRATLDSKATV</sequence>
<dbReference type="Pfam" id="PF03176">
    <property type="entry name" value="MMPL"/>
    <property type="match status" value="2"/>
</dbReference>
<evidence type="ECO:0000256" key="7">
    <source>
        <dbReference type="SAM" id="Phobius"/>
    </source>
</evidence>
<accession>A0ABS1UPD7</accession>
<evidence type="ECO:0000313" key="9">
    <source>
        <dbReference type="EMBL" id="MBL6277523.1"/>
    </source>
</evidence>
<keyword evidence="3" id="KW-1003">Cell membrane</keyword>
<evidence type="ECO:0000259" key="8">
    <source>
        <dbReference type="PROSITE" id="PS50156"/>
    </source>
</evidence>
<keyword evidence="5 7" id="KW-1133">Transmembrane helix</keyword>
<feature type="transmembrane region" description="Helical" evidence="7">
    <location>
        <begin position="204"/>
        <end position="222"/>
    </location>
</feature>
<dbReference type="EMBL" id="JAETXL010000005">
    <property type="protein sequence ID" value="MBL6277523.1"/>
    <property type="molecule type" value="Genomic_DNA"/>
</dbReference>
<comment type="caution">
    <text evidence="9">The sequence shown here is derived from an EMBL/GenBank/DDBJ whole genome shotgun (WGS) entry which is preliminary data.</text>
</comment>
<evidence type="ECO:0000256" key="6">
    <source>
        <dbReference type="ARBA" id="ARBA00023136"/>
    </source>
</evidence>
<gene>
    <name evidence="9" type="ORF">JMF97_15290</name>
</gene>
<feature type="transmembrane region" description="Helical" evidence="7">
    <location>
        <begin position="388"/>
        <end position="407"/>
    </location>
</feature>
<comment type="similarity">
    <text evidence="2">Belongs to the resistance-nodulation-cell division (RND) (TC 2.A.6) family. MmpL subfamily.</text>
</comment>
<evidence type="ECO:0000313" key="10">
    <source>
        <dbReference type="Proteomes" id="UP000661193"/>
    </source>
</evidence>
<evidence type="ECO:0000256" key="3">
    <source>
        <dbReference type="ARBA" id="ARBA00022475"/>
    </source>
</evidence>